<gene>
    <name evidence="3" type="ORF">QRX60_29160</name>
</gene>
<evidence type="ECO:0000313" key="3">
    <source>
        <dbReference type="EMBL" id="WIX98134.1"/>
    </source>
</evidence>
<keyword evidence="2" id="KW-0418">Kinase</keyword>
<dbReference type="AlphaFoldDB" id="A0A9Y2JI46"/>
<name>A0A9Y2JI46_9PSEU</name>
<accession>A0A9Y2JI46</accession>
<keyword evidence="1" id="KW-0808">Transferase</keyword>
<proteinExistence type="predicted"/>
<reference evidence="3 4" key="1">
    <citation type="submission" date="2023-06" db="EMBL/GenBank/DDBJ databases">
        <authorList>
            <person name="Oyuntsetseg B."/>
            <person name="Kim S.B."/>
        </authorList>
    </citation>
    <scope>NUCLEOTIDE SEQUENCE [LARGE SCALE GENOMIC DNA]</scope>
    <source>
        <strain evidence="3 4">4-36</strain>
    </source>
</reference>
<evidence type="ECO:0000313" key="4">
    <source>
        <dbReference type="Proteomes" id="UP001239397"/>
    </source>
</evidence>
<dbReference type="KEGG" id="amog:QRX60_29160"/>
<dbReference type="InterPro" id="IPR036393">
    <property type="entry name" value="AceGlu_kinase-like_sf"/>
</dbReference>
<dbReference type="GO" id="GO:0005829">
    <property type="term" value="C:cytosol"/>
    <property type="evidence" value="ECO:0007669"/>
    <property type="project" value="TreeGrafter"/>
</dbReference>
<evidence type="ECO:0000256" key="2">
    <source>
        <dbReference type="ARBA" id="ARBA00022777"/>
    </source>
</evidence>
<dbReference type="RefSeq" id="WP_285994619.1">
    <property type="nucleotide sequence ID" value="NZ_CP127295.1"/>
</dbReference>
<sequence>MVALGGNALLRRGERPDADLQQVNVVAAAEAIAELTTEHEVVLTHGHGPQVGMLVPTVVDHYGTPQATPIREATPAQLRARQFPAGSVGPKVDAARRVVELTGNVAALTPGGKP</sequence>
<dbReference type="Gene3D" id="3.40.1160.10">
    <property type="entry name" value="Acetylglutamate kinase-like"/>
    <property type="match status" value="2"/>
</dbReference>
<dbReference type="EMBL" id="CP127295">
    <property type="protein sequence ID" value="WIX98134.1"/>
    <property type="molecule type" value="Genomic_DNA"/>
</dbReference>
<keyword evidence="4" id="KW-1185">Reference proteome</keyword>
<dbReference type="GO" id="GO:0008804">
    <property type="term" value="F:carbamate kinase activity"/>
    <property type="evidence" value="ECO:0007669"/>
    <property type="project" value="InterPro"/>
</dbReference>
<dbReference type="GO" id="GO:0019546">
    <property type="term" value="P:L-arginine deiminase pathway"/>
    <property type="evidence" value="ECO:0007669"/>
    <property type="project" value="TreeGrafter"/>
</dbReference>
<protein>
    <recommendedName>
        <fullName evidence="5">Carbamate kinase</fullName>
    </recommendedName>
</protein>
<dbReference type="SUPFAM" id="SSF53633">
    <property type="entry name" value="Carbamate kinase-like"/>
    <property type="match status" value="2"/>
</dbReference>
<dbReference type="PANTHER" id="PTHR30409:SF1">
    <property type="entry name" value="CARBAMATE KINASE-RELATED"/>
    <property type="match status" value="1"/>
</dbReference>
<evidence type="ECO:0008006" key="5">
    <source>
        <dbReference type="Google" id="ProtNLM"/>
    </source>
</evidence>
<organism evidence="3 4">
    <name type="scientific">Amycolatopsis mongoliensis</name>
    <dbReference type="NCBI Taxonomy" id="715475"/>
    <lineage>
        <taxon>Bacteria</taxon>
        <taxon>Bacillati</taxon>
        <taxon>Actinomycetota</taxon>
        <taxon>Actinomycetes</taxon>
        <taxon>Pseudonocardiales</taxon>
        <taxon>Pseudonocardiaceae</taxon>
        <taxon>Amycolatopsis</taxon>
    </lineage>
</organism>
<dbReference type="PANTHER" id="PTHR30409">
    <property type="entry name" value="CARBAMATE KINASE"/>
    <property type="match status" value="1"/>
</dbReference>
<evidence type="ECO:0000256" key="1">
    <source>
        <dbReference type="ARBA" id="ARBA00022679"/>
    </source>
</evidence>
<dbReference type="InterPro" id="IPR003964">
    <property type="entry name" value="Carb_kinase"/>
</dbReference>
<dbReference type="Proteomes" id="UP001239397">
    <property type="component" value="Chromosome"/>
</dbReference>